<evidence type="ECO:0000256" key="1">
    <source>
        <dbReference type="SAM" id="Phobius"/>
    </source>
</evidence>
<reference evidence="2 3" key="1">
    <citation type="submission" date="2017-09" db="EMBL/GenBank/DDBJ databases">
        <title>WGS assembly of Aquilegia coerulea Goldsmith.</title>
        <authorList>
            <person name="Hodges S."/>
            <person name="Kramer E."/>
            <person name="Nordborg M."/>
            <person name="Tomkins J."/>
            <person name="Borevitz J."/>
            <person name="Derieg N."/>
            <person name="Yan J."/>
            <person name="Mihaltcheva S."/>
            <person name="Hayes R.D."/>
            <person name="Rokhsar D."/>
        </authorList>
    </citation>
    <scope>NUCLEOTIDE SEQUENCE [LARGE SCALE GENOMIC DNA]</scope>
    <source>
        <strain evidence="3">cv. Goldsmith</strain>
    </source>
</reference>
<proteinExistence type="predicted"/>
<dbReference type="Proteomes" id="UP000230069">
    <property type="component" value="Unassembled WGS sequence"/>
</dbReference>
<keyword evidence="1" id="KW-0812">Transmembrane</keyword>
<keyword evidence="1" id="KW-1133">Transmembrane helix</keyword>
<protein>
    <submittedName>
        <fullName evidence="2">Uncharacterized protein</fullName>
    </submittedName>
</protein>
<feature type="transmembrane region" description="Helical" evidence="1">
    <location>
        <begin position="6"/>
        <end position="25"/>
    </location>
</feature>
<dbReference type="InParanoid" id="A0A2G5CY16"/>
<dbReference type="AlphaFoldDB" id="A0A2G5CY16"/>
<keyword evidence="3" id="KW-1185">Reference proteome</keyword>
<organism evidence="2 3">
    <name type="scientific">Aquilegia coerulea</name>
    <name type="common">Rocky mountain columbine</name>
    <dbReference type="NCBI Taxonomy" id="218851"/>
    <lineage>
        <taxon>Eukaryota</taxon>
        <taxon>Viridiplantae</taxon>
        <taxon>Streptophyta</taxon>
        <taxon>Embryophyta</taxon>
        <taxon>Tracheophyta</taxon>
        <taxon>Spermatophyta</taxon>
        <taxon>Magnoliopsida</taxon>
        <taxon>Ranunculales</taxon>
        <taxon>Ranunculaceae</taxon>
        <taxon>Thalictroideae</taxon>
        <taxon>Aquilegia</taxon>
    </lineage>
</organism>
<evidence type="ECO:0000313" key="3">
    <source>
        <dbReference type="Proteomes" id="UP000230069"/>
    </source>
</evidence>
<evidence type="ECO:0000313" key="2">
    <source>
        <dbReference type="EMBL" id="PIA35807.1"/>
    </source>
</evidence>
<dbReference type="EMBL" id="KZ305051">
    <property type="protein sequence ID" value="PIA35807.1"/>
    <property type="molecule type" value="Genomic_DNA"/>
</dbReference>
<name>A0A2G5CY16_AQUCA</name>
<sequence>MGSSVPLVWFSKIGNLLNWCIYFPFWPHRTTKKKVNICWKFLIKCETSLFVQKLPVAVFINLMRLASSSSLLL</sequence>
<gene>
    <name evidence="2" type="ORF">AQUCO_03400004v1</name>
</gene>
<accession>A0A2G5CY16</accession>
<keyword evidence="1" id="KW-0472">Membrane</keyword>